<feature type="domain" description="FP protein C-terminal" evidence="3">
    <location>
        <begin position="245"/>
        <end position="294"/>
    </location>
</feature>
<evidence type="ECO:0000259" key="3">
    <source>
        <dbReference type="Pfam" id="PF25298"/>
    </source>
</evidence>
<reference evidence="4 5" key="1">
    <citation type="submission" date="2020-04" db="EMBL/GenBank/DDBJ databases">
        <authorList>
            <person name="Wallbank WR R."/>
            <person name="Pardo Diaz C."/>
            <person name="Kozak K."/>
            <person name="Martin S."/>
            <person name="Jiggins C."/>
            <person name="Moest M."/>
            <person name="Warren A I."/>
            <person name="Byers J.R.P. K."/>
            <person name="Montejo-Kovacevich G."/>
            <person name="Yen C E."/>
        </authorList>
    </citation>
    <scope>NUCLEOTIDE SEQUENCE [LARGE SCALE GENOMIC DNA]</scope>
</reference>
<comment type="caution">
    <text evidence="4">The sequence shown here is derived from an EMBL/GenBank/DDBJ whole genome shotgun (WGS) entry which is preliminary data.</text>
</comment>
<gene>
    <name evidence="4" type="ORF">APLA_LOCUS2388</name>
</gene>
<sequence>MIKRTPPKGTNQPSISQASSEPVLTTPCEDLSKDRITLRQKRRHDTDVSADLISLREDIMSSIATLRLEQSEIFSSLQSGLDVIKTQNMELQATVDFLSNKYDDVLERLAFLEHERKSALGYIRTLEEKVENLEKNSKSSSLEIRNVPKTSGETKEDLIKIIKTIGIAVNNEIHAHELRDVYRIINNSKPENNGPITAEFSSVITRNKLLTNVKKYNRANRTNRLNTSHINLAGNMPIFISESLTTKVKRLYYKAREFSKRNDYAYHWTSHGKVFIKKREGATARRIDQESDFEGLEKEQEK</sequence>
<keyword evidence="5" id="KW-1185">Reference proteome</keyword>
<evidence type="ECO:0000313" key="5">
    <source>
        <dbReference type="Proteomes" id="UP000494106"/>
    </source>
</evidence>
<feature type="coiled-coil region" evidence="1">
    <location>
        <begin position="81"/>
        <end position="143"/>
    </location>
</feature>
<evidence type="ECO:0000256" key="2">
    <source>
        <dbReference type="SAM" id="MobiDB-lite"/>
    </source>
</evidence>
<feature type="region of interest" description="Disordered" evidence="2">
    <location>
        <begin position="1"/>
        <end position="25"/>
    </location>
</feature>
<name>A0A8S0YYC2_ARCPL</name>
<dbReference type="OrthoDB" id="7480141at2759"/>
<accession>A0A8S0YYC2</accession>
<protein>
    <recommendedName>
        <fullName evidence="3">FP protein C-terminal domain-containing protein</fullName>
    </recommendedName>
</protein>
<organism evidence="4 5">
    <name type="scientific">Arctia plantaginis</name>
    <name type="common">Wood tiger moth</name>
    <name type="synonym">Phalaena plantaginis</name>
    <dbReference type="NCBI Taxonomy" id="874455"/>
    <lineage>
        <taxon>Eukaryota</taxon>
        <taxon>Metazoa</taxon>
        <taxon>Ecdysozoa</taxon>
        <taxon>Arthropoda</taxon>
        <taxon>Hexapoda</taxon>
        <taxon>Insecta</taxon>
        <taxon>Pterygota</taxon>
        <taxon>Neoptera</taxon>
        <taxon>Endopterygota</taxon>
        <taxon>Lepidoptera</taxon>
        <taxon>Glossata</taxon>
        <taxon>Ditrysia</taxon>
        <taxon>Noctuoidea</taxon>
        <taxon>Erebidae</taxon>
        <taxon>Arctiinae</taxon>
        <taxon>Arctia</taxon>
    </lineage>
</organism>
<dbReference type="Proteomes" id="UP000494106">
    <property type="component" value="Unassembled WGS sequence"/>
</dbReference>
<dbReference type="AlphaFoldDB" id="A0A8S0YYC2"/>
<feature type="compositionally biased region" description="Polar residues" evidence="2">
    <location>
        <begin position="8"/>
        <end position="23"/>
    </location>
</feature>
<evidence type="ECO:0000313" key="4">
    <source>
        <dbReference type="EMBL" id="CAB3225163.1"/>
    </source>
</evidence>
<proteinExistence type="predicted"/>
<keyword evidence="1" id="KW-0175">Coiled coil</keyword>
<dbReference type="EMBL" id="CADEBC010000205">
    <property type="protein sequence ID" value="CAB3225163.1"/>
    <property type="molecule type" value="Genomic_DNA"/>
</dbReference>
<dbReference type="InterPro" id="IPR057251">
    <property type="entry name" value="FP_C"/>
</dbReference>
<evidence type="ECO:0000256" key="1">
    <source>
        <dbReference type="SAM" id="Coils"/>
    </source>
</evidence>
<dbReference type="Pfam" id="PF25298">
    <property type="entry name" value="Baculo_FP_2nd"/>
    <property type="match status" value="1"/>
</dbReference>